<gene>
    <name evidence="1" type="ORF">QBC41DRAFT_306274</name>
</gene>
<dbReference type="AlphaFoldDB" id="A0AA39Z794"/>
<accession>A0AA39Z794</accession>
<protein>
    <submittedName>
        <fullName evidence="1">Uncharacterized protein</fullName>
    </submittedName>
</protein>
<evidence type="ECO:0000313" key="2">
    <source>
        <dbReference type="Proteomes" id="UP001174997"/>
    </source>
</evidence>
<dbReference type="Proteomes" id="UP001174997">
    <property type="component" value="Unassembled WGS sequence"/>
</dbReference>
<keyword evidence="2" id="KW-1185">Reference proteome</keyword>
<organism evidence="1 2">
    <name type="scientific">Cercophora samala</name>
    <dbReference type="NCBI Taxonomy" id="330535"/>
    <lineage>
        <taxon>Eukaryota</taxon>
        <taxon>Fungi</taxon>
        <taxon>Dikarya</taxon>
        <taxon>Ascomycota</taxon>
        <taxon>Pezizomycotina</taxon>
        <taxon>Sordariomycetes</taxon>
        <taxon>Sordariomycetidae</taxon>
        <taxon>Sordariales</taxon>
        <taxon>Lasiosphaeriaceae</taxon>
        <taxon>Cercophora</taxon>
    </lineage>
</organism>
<reference evidence="1" key="1">
    <citation type="submission" date="2023-06" db="EMBL/GenBank/DDBJ databases">
        <title>Genome-scale phylogeny and comparative genomics of the fungal order Sordariales.</title>
        <authorList>
            <consortium name="Lawrence Berkeley National Laboratory"/>
            <person name="Hensen N."/>
            <person name="Bonometti L."/>
            <person name="Westerberg I."/>
            <person name="Brannstrom I.O."/>
            <person name="Guillou S."/>
            <person name="Cros-Aarteil S."/>
            <person name="Calhoun S."/>
            <person name="Haridas S."/>
            <person name="Kuo A."/>
            <person name="Mondo S."/>
            <person name="Pangilinan J."/>
            <person name="Riley R."/>
            <person name="Labutti K."/>
            <person name="Andreopoulos B."/>
            <person name="Lipzen A."/>
            <person name="Chen C."/>
            <person name="Yanf M."/>
            <person name="Daum C."/>
            <person name="Ng V."/>
            <person name="Clum A."/>
            <person name="Steindorff A."/>
            <person name="Ohm R."/>
            <person name="Martin F."/>
            <person name="Silar P."/>
            <person name="Natvig D."/>
            <person name="Lalanne C."/>
            <person name="Gautier V."/>
            <person name="Ament-Velasquez S.L."/>
            <person name="Kruys A."/>
            <person name="Hutchinson M.I."/>
            <person name="Powell A.J."/>
            <person name="Barry K."/>
            <person name="Miller A.N."/>
            <person name="Grigoriev I.V."/>
            <person name="Debuchy R."/>
            <person name="Gladieux P."/>
            <person name="Thoren M.H."/>
            <person name="Johannesson H."/>
        </authorList>
    </citation>
    <scope>NUCLEOTIDE SEQUENCE</scope>
    <source>
        <strain evidence="1">CBS 307.81</strain>
    </source>
</reference>
<dbReference type="EMBL" id="JAULSY010000113">
    <property type="protein sequence ID" value="KAK0665300.1"/>
    <property type="molecule type" value="Genomic_DNA"/>
</dbReference>
<proteinExistence type="predicted"/>
<comment type="caution">
    <text evidence="1">The sequence shown here is derived from an EMBL/GenBank/DDBJ whole genome shotgun (WGS) entry which is preliminary data.</text>
</comment>
<sequence>MPSPTSSSGSGSSHSGHGSTWFPTIGFIWRNTKRSATVTVLRNNERNTTLIRAIGTAGRNGRTTRQSDAEQLLVNTFHTLARTRRASPTHEHILDFLSRAREDCRLGRELSEDMWIEFVYQVIWAREEYLRRTPKARQDAVKEDLPELSYAADSLLKACNENGNEWEWASLEMMAYPNELLGENSD</sequence>
<evidence type="ECO:0000313" key="1">
    <source>
        <dbReference type="EMBL" id="KAK0665300.1"/>
    </source>
</evidence>
<name>A0AA39Z794_9PEZI</name>